<keyword evidence="2" id="KW-0645">Protease</keyword>
<dbReference type="EMBL" id="MHCL01000029">
    <property type="protein sequence ID" value="OGY19295.1"/>
    <property type="molecule type" value="Genomic_DNA"/>
</dbReference>
<evidence type="ECO:0000256" key="2">
    <source>
        <dbReference type="ARBA" id="ARBA00022670"/>
    </source>
</evidence>
<dbReference type="Gene3D" id="3.40.50.880">
    <property type="match status" value="1"/>
</dbReference>
<reference evidence="5 6" key="1">
    <citation type="journal article" date="2016" name="Nat. Commun.">
        <title>Thousands of microbial genomes shed light on interconnected biogeochemical processes in an aquifer system.</title>
        <authorList>
            <person name="Anantharaman K."/>
            <person name="Brown C.T."/>
            <person name="Hug L.A."/>
            <person name="Sharon I."/>
            <person name="Castelle C.J."/>
            <person name="Probst A.J."/>
            <person name="Thomas B.C."/>
            <person name="Singh A."/>
            <person name="Wilkins M.J."/>
            <person name="Karaoz U."/>
            <person name="Brodie E.L."/>
            <person name="Williams K.H."/>
            <person name="Hubbard S.S."/>
            <person name="Banfield J.F."/>
        </authorList>
    </citation>
    <scope>NUCLEOTIDE SEQUENCE [LARGE SCALE GENOMIC DNA]</scope>
</reference>
<dbReference type="Pfam" id="PF03575">
    <property type="entry name" value="Peptidase_S51"/>
    <property type="match status" value="1"/>
</dbReference>
<keyword evidence="4" id="KW-0720">Serine protease</keyword>
<dbReference type="AlphaFoldDB" id="A0A1G1VV51"/>
<gene>
    <name evidence="5" type="ORF">A3A65_04200</name>
</gene>
<proteinExistence type="inferred from homology"/>
<dbReference type="SUPFAM" id="SSF52317">
    <property type="entry name" value="Class I glutamine amidotransferase-like"/>
    <property type="match status" value="1"/>
</dbReference>
<accession>A0A1G1VV51</accession>
<evidence type="ECO:0000256" key="4">
    <source>
        <dbReference type="ARBA" id="ARBA00022825"/>
    </source>
</evidence>
<evidence type="ECO:0008006" key="7">
    <source>
        <dbReference type="Google" id="ProtNLM"/>
    </source>
</evidence>
<dbReference type="PANTHER" id="PTHR20842:SF0">
    <property type="entry name" value="ALPHA-ASPARTYL DIPEPTIDASE"/>
    <property type="match status" value="1"/>
</dbReference>
<evidence type="ECO:0000313" key="6">
    <source>
        <dbReference type="Proteomes" id="UP000176723"/>
    </source>
</evidence>
<comment type="caution">
    <text evidence="5">The sequence shown here is derived from an EMBL/GenBank/DDBJ whole genome shotgun (WGS) entry which is preliminary data.</text>
</comment>
<sequence>MKHLFLTSSVHAVARDIARGVNLSKGKRLVFIDTAAEPETGDKTWLKNDRQALVDAGFEVKDYTITGKEKAQLAKDLAPFDFIYLSGGHTPYLLLQSQQSGFVSVIQEFILKKGKIYIDTSAGSIIAGPKLPLYLLEDNEDFKPEDSRGFGFVNFTILPHWGSENFRDKYLNNRMDIVYTLDQVPLLLLTDNQYVHVRDDRIEVVDTTNRKISSGSVVV</sequence>
<dbReference type="InterPro" id="IPR005320">
    <property type="entry name" value="Peptidase_S51"/>
</dbReference>
<keyword evidence="3" id="KW-0378">Hydrolase</keyword>
<evidence type="ECO:0000256" key="3">
    <source>
        <dbReference type="ARBA" id="ARBA00022801"/>
    </source>
</evidence>
<name>A0A1G1VV51_9BACT</name>
<evidence type="ECO:0000256" key="1">
    <source>
        <dbReference type="ARBA" id="ARBA00006534"/>
    </source>
</evidence>
<dbReference type="Proteomes" id="UP000176723">
    <property type="component" value="Unassembled WGS sequence"/>
</dbReference>
<dbReference type="PANTHER" id="PTHR20842">
    <property type="entry name" value="PROTEASE S51 ALPHA-ASPARTYL DIPEPTIDASE"/>
    <property type="match status" value="1"/>
</dbReference>
<dbReference type="InterPro" id="IPR029062">
    <property type="entry name" value="Class_I_gatase-like"/>
</dbReference>
<dbReference type="GO" id="GO:0008236">
    <property type="term" value="F:serine-type peptidase activity"/>
    <property type="evidence" value="ECO:0007669"/>
    <property type="project" value="UniProtKB-KW"/>
</dbReference>
<evidence type="ECO:0000313" key="5">
    <source>
        <dbReference type="EMBL" id="OGY19295.1"/>
    </source>
</evidence>
<protein>
    <recommendedName>
        <fullName evidence="7">Peptidase S51</fullName>
    </recommendedName>
</protein>
<dbReference type="GO" id="GO:0006508">
    <property type="term" value="P:proteolysis"/>
    <property type="evidence" value="ECO:0007669"/>
    <property type="project" value="UniProtKB-KW"/>
</dbReference>
<comment type="similarity">
    <text evidence="1">Belongs to the peptidase S51 family.</text>
</comment>
<dbReference type="STRING" id="1797593.A3A65_04200"/>
<organism evidence="5 6">
    <name type="scientific">Candidatus Chisholmbacteria bacterium RIFCSPLOWO2_01_FULL_49_14</name>
    <dbReference type="NCBI Taxonomy" id="1797593"/>
    <lineage>
        <taxon>Bacteria</taxon>
        <taxon>Candidatus Chisholmiibacteriota</taxon>
    </lineage>
</organism>